<dbReference type="NCBIfam" id="TIGR01891">
    <property type="entry name" value="amidohydrolases"/>
    <property type="match status" value="1"/>
</dbReference>
<evidence type="ECO:0000259" key="2">
    <source>
        <dbReference type="Pfam" id="PF07687"/>
    </source>
</evidence>
<dbReference type="SUPFAM" id="SSF55031">
    <property type="entry name" value="Bacterial exopeptidase dimerisation domain"/>
    <property type="match status" value="1"/>
</dbReference>
<dbReference type="PIRSF" id="PIRSF005962">
    <property type="entry name" value="Pept_M20D_amidohydro"/>
    <property type="match status" value="1"/>
</dbReference>
<evidence type="ECO:0000313" key="3">
    <source>
        <dbReference type="EMBL" id="MFC0673197.1"/>
    </source>
</evidence>
<dbReference type="Pfam" id="PF07687">
    <property type="entry name" value="M20_dimer"/>
    <property type="match status" value="1"/>
</dbReference>
<dbReference type="Pfam" id="PF01546">
    <property type="entry name" value="Peptidase_M20"/>
    <property type="match status" value="1"/>
</dbReference>
<dbReference type="PANTHER" id="PTHR30575">
    <property type="entry name" value="PEPTIDASE M20"/>
    <property type="match status" value="1"/>
</dbReference>
<dbReference type="InterPro" id="IPR011650">
    <property type="entry name" value="Peptidase_M20_dimer"/>
</dbReference>
<evidence type="ECO:0000313" key="4">
    <source>
        <dbReference type="Proteomes" id="UP001589793"/>
    </source>
</evidence>
<sequence length="440" mass="46232">MTTDLVSLRRTFHAHAELAFTEVWTAATIRRELSALADLPGVQLRTGPAVLDPGAAARYPSTEELDAAAQRAIDAGIQPELARRVAREGTAVVLDIRGDRPGPVTAFRADIDGLPLEESDDDAHLPAREGFASIWPTMHACGHDGHAALGLGLAAALAADRDFPGTVRILFQPAEEVVRGARPMIAAGLADDVDQLIGLHLGEGLPAGDLAAGSHGLQATQKFEVTFRGVAAHAAGAPQEGRNALAAAAQATLGILAIRRDARGATTVNVGTLHAGRQSNIVPDRAELSAEVRSDSAEACDQLMERARRVVEGAALAWEVEAEVEVTGQATTLVCDDELVDRCLAAARQVRTEGTRYRSVPMPASDDLSLWAEAVQARGGQSTYAVVGASSPAPHHHSLFDLDESCLPVALAWMERIIRSGPEQPQDADAVPKPQKGAGA</sequence>
<dbReference type="Gene3D" id="3.40.630.10">
    <property type="entry name" value="Zn peptidases"/>
    <property type="match status" value="2"/>
</dbReference>
<dbReference type="EMBL" id="JBHLSV010000004">
    <property type="protein sequence ID" value="MFC0673197.1"/>
    <property type="molecule type" value="Genomic_DNA"/>
</dbReference>
<feature type="region of interest" description="Disordered" evidence="1">
    <location>
        <begin position="421"/>
        <end position="440"/>
    </location>
</feature>
<dbReference type="InterPro" id="IPR052030">
    <property type="entry name" value="Peptidase_M20/M20A_hydrolases"/>
</dbReference>
<evidence type="ECO:0000256" key="1">
    <source>
        <dbReference type="SAM" id="MobiDB-lite"/>
    </source>
</evidence>
<accession>A0ABV6RA23</accession>
<keyword evidence="4" id="KW-1185">Reference proteome</keyword>
<dbReference type="RefSeq" id="WP_376978570.1">
    <property type="nucleotide sequence ID" value="NZ_JBHLSV010000004.1"/>
</dbReference>
<dbReference type="Proteomes" id="UP001589793">
    <property type="component" value="Unassembled WGS sequence"/>
</dbReference>
<comment type="caution">
    <text evidence="3">The sequence shown here is derived from an EMBL/GenBank/DDBJ whole genome shotgun (WGS) entry which is preliminary data.</text>
</comment>
<dbReference type="InterPro" id="IPR017439">
    <property type="entry name" value="Amidohydrolase"/>
</dbReference>
<proteinExistence type="predicted"/>
<reference evidence="3 4" key="1">
    <citation type="submission" date="2024-09" db="EMBL/GenBank/DDBJ databases">
        <authorList>
            <person name="Sun Q."/>
            <person name="Mori K."/>
        </authorList>
    </citation>
    <scope>NUCLEOTIDE SEQUENCE [LARGE SCALE GENOMIC DNA]</scope>
    <source>
        <strain evidence="3 4">CICC 10874</strain>
    </source>
</reference>
<name>A0ABV6RA23_9MICO</name>
<feature type="domain" description="Peptidase M20 dimerisation" evidence="2">
    <location>
        <begin position="222"/>
        <end position="316"/>
    </location>
</feature>
<protein>
    <submittedName>
        <fullName evidence="3">Amidohydrolase</fullName>
    </submittedName>
</protein>
<gene>
    <name evidence="3" type="ORF">ACFFF6_04420</name>
</gene>
<dbReference type="InterPro" id="IPR002933">
    <property type="entry name" value="Peptidase_M20"/>
</dbReference>
<dbReference type="InterPro" id="IPR036264">
    <property type="entry name" value="Bact_exopeptidase_dim_dom"/>
</dbReference>
<dbReference type="SUPFAM" id="SSF53187">
    <property type="entry name" value="Zn-dependent exopeptidases"/>
    <property type="match status" value="1"/>
</dbReference>
<organism evidence="3 4">
    <name type="scientific">Brachybacterium hainanense</name>
    <dbReference type="NCBI Taxonomy" id="1541174"/>
    <lineage>
        <taxon>Bacteria</taxon>
        <taxon>Bacillati</taxon>
        <taxon>Actinomycetota</taxon>
        <taxon>Actinomycetes</taxon>
        <taxon>Micrococcales</taxon>
        <taxon>Dermabacteraceae</taxon>
        <taxon>Brachybacterium</taxon>
    </lineage>
</organism>
<dbReference type="PANTHER" id="PTHR30575:SF3">
    <property type="entry name" value="PEPTIDASE M20 DIMERISATION DOMAIN-CONTAINING PROTEIN"/>
    <property type="match status" value="1"/>
</dbReference>